<evidence type="ECO:0000259" key="1">
    <source>
        <dbReference type="Pfam" id="PF14576"/>
    </source>
</evidence>
<dbReference type="InterPro" id="IPR027944">
    <property type="entry name" value="SEO_C"/>
</dbReference>
<dbReference type="GO" id="GO:0010088">
    <property type="term" value="P:phloem development"/>
    <property type="evidence" value="ECO:0007669"/>
    <property type="project" value="InterPro"/>
</dbReference>
<evidence type="ECO:0000313" key="3">
    <source>
        <dbReference type="EMBL" id="SPC86966.1"/>
    </source>
</evidence>
<proteinExistence type="predicted"/>
<dbReference type="InterPro" id="IPR039299">
    <property type="entry name" value="SEOA"/>
</dbReference>
<organism evidence="3">
    <name type="scientific">Fagus sylvatica</name>
    <name type="common">Beechnut</name>
    <dbReference type="NCBI Taxonomy" id="28930"/>
    <lineage>
        <taxon>Eukaryota</taxon>
        <taxon>Viridiplantae</taxon>
        <taxon>Streptophyta</taxon>
        <taxon>Embryophyta</taxon>
        <taxon>Tracheophyta</taxon>
        <taxon>Spermatophyta</taxon>
        <taxon>Magnoliopsida</taxon>
        <taxon>eudicotyledons</taxon>
        <taxon>Gunneridae</taxon>
        <taxon>Pentapetalae</taxon>
        <taxon>rosids</taxon>
        <taxon>fabids</taxon>
        <taxon>Fagales</taxon>
        <taxon>Fagaceae</taxon>
        <taxon>Fagus</taxon>
    </lineage>
</organism>
<dbReference type="PANTHER" id="PTHR33232:SF20">
    <property type="entry name" value="PROTEIN SIEVE ELEMENT OCCLUSION B-LIKE"/>
    <property type="match status" value="1"/>
</dbReference>
<gene>
    <name evidence="3" type="ORF">FSB_LOCUS14848</name>
</gene>
<dbReference type="Pfam" id="PF14577">
    <property type="entry name" value="SEO_C"/>
    <property type="match status" value="1"/>
</dbReference>
<feature type="domain" description="Sieve element occlusion N-terminal" evidence="1">
    <location>
        <begin position="15"/>
        <end position="301"/>
    </location>
</feature>
<name>A0A2N9F7R2_FAGSY</name>
<dbReference type="Pfam" id="PF14576">
    <property type="entry name" value="SEO_N"/>
    <property type="match status" value="1"/>
</dbReference>
<sequence>MQKAMKSDHRMFSASDDSTMMKQIQATHAPDGRELDVRPILLVIEDILRRATPSIDGVLHGTREHVDTVEDSASLANFDGIIEALAYIIHKISCEISCKCSGGGDAHATTMVLFNTLTSYTWDAKVVLSLAAFAVNYGEFWLIAQLSTTNPLAKSMAFLKQLPDIIEHSNSLKHQFDALNKLIKTMMDLTRCIVEFKELPSQYISHDTSAMSIAIAHIPAAAYWIIRSIVACSSQIASLIGFRHEYAASTAEAWELSSLAHKVSNIHEHLKKQLTLCHQQIDEKRHLEYYQNLVHLFETPHLENMKILKALLNPKEDLHPLVIGSTKTRANIEVLRKKHVLLLISDLDISHEEVFFLDSMYKESLKRPDIQYEVVWLPIVDRLTPSNEEYQQKFEHLQSTMPWYIVHDPWTIEPAVIKYIKEVWHFAKKSILVALDPQGKVASRNALHMVRIWGNHAFPFTSEKEDNLWKLENWKLELLINGIDVEIPDWIAKGRIVCLYGGEDIEWIRKFTATAKEVAQVAGINLEMVYVGKNNAKERLRKNIATINAEQLSHYWPDISSVLFFWARLESMLYSKLQKKVENDYIMQEVMTMLSFDGSDQGWAILFKGSNEMARAKGDLALTSLLEFNEWKDDANLNGFVPALKDYLQKLHTPHHCNRLILPGINGDIPERVVCAECGRPMEKYFMYRCCID</sequence>
<reference evidence="3" key="1">
    <citation type="submission" date="2018-02" db="EMBL/GenBank/DDBJ databases">
        <authorList>
            <person name="Cohen D.B."/>
            <person name="Kent A.D."/>
        </authorList>
    </citation>
    <scope>NUCLEOTIDE SEQUENCE</scope>
</reference>
<dbReference type="EMBL" id="OIVN01000890">
    <property type="protein sequence ID" value="SPC86966.1"/>
    <property type="molecule type" value="Genomic_DNA"/>
</dbReference>
<dbReference type="AlphaFoldDB" id="A0A2N9F7R2"/>
<protein>
    <recommendedName>
        <fullName evidence="4">Sieve element occlusion N-terminal domain-containing protein</fullName>
    </recommendedName>
</protein>
<feature type="domain" description="Sieve element occlusion C-terminal" evidence="2">
    <location>
        <begin position="464"/>
        <end position="691"/>
    </location>
</feature>
<evidence type="ECO:0008006" key="4">
    <source>
        <dbReference type="Google" id="ProtNLM"/>
    </source>
</evidence>
<dbReference type="PANTHER" id="PTHR33232">
    <property type="entry name" value="PROTEIN SIEVE ELEMENT OCCLUSION B-LIKE"/>
    <property type="match status" value="1"/>
</dbReference>
<accession>A0A2N9F7R2</accession>
<dbReference type="InterPro" id="IPR027942">
    <property type="entry name" value="SEO_N"/>
</dbReference>
<evidence type="ECO:0000259" key="2">
    <source>
        <dbReference type="Pfam" id="PF14577"/>
    </source>
</evidence>